<dbReference type="Gene3D" id="2.60.120.470">
    <property type="entry name" value="PITH domain"/>
    <property type="match status" value="1"/>
</dbReference>
<proteinExistence type="inferred from homology"/>
<comment type="caution">
    <text evidence="3">The sequence shown here is derived from an EMBL/GenBank/DDBJ whole genome shotgun (WGS) entry which is preliminary data.</text>
</comment>
<dbReference type="PANTHER" id="PTHR12175">
    <property type="entry name" value="AD039 HT014 THIOREDOXIN FAMILY TRP26"/>
    <property type="match status" value="1"/>
</dbReference>
<protein>
    <submittedName>
        <fullName evidence="3">PITH domain-containing protein 1-like protein</fullName>
    </submittedName>
</protein>
<dbReference type="EMBL" id="BQXS01002465">
    <property type="protein sequence ID" value="GKT32121.1"/>
    <property type="molecule type" value="Genomic_DNA"/>
</dbReference>
<evidence type="ECO:0000313" key="3">
    <source>
        <dbReference type="EMBL" id="GKT32121.1"/>
    </source>
</evidence>
<dbReference type="Pfam" id="PF06201">
    <property type="entry name" value="PITH"/>
    <property type="match status" value="1"/>
</dbReference>
<dbReference type="InterPro" id="IPR010400">
    <property type="entry name" value="PITH_dom"/>
</dbReference>
<sequence>MEVNLIEEIEIEQSGVQNGSTTLQRLISRDVIMKSECDETLLFRIVFQSTVRLLSFQIHSPIKEAFPSTIKLFINSTPLDFDDVEEEDPVQEITLSEDAWVAEGPTKIELDPSKFFKVHNLTLFISGNVGDIDETQLDLLEFGGITRSKKTVVQQGDIDGCSK</sequence>
<reference evidence="3" key="1">
    <citation type="submission" date="2022-03" db="EMBL/GenBank/DDBJ databases">
        <title>Draft genome sequence of Aduncisulcus paluster, a free-living microaerophilic Fornicata.</title>
        <authorList>
            <person name="Yuyama I."/>
            <person name="Kume K."/>
            <person name="Tamura T."/>
            <person name="Inagaki Y."/>
            <person name="Hashimoto T."/>
        </authorList>
    </citation>
    <scope>NUCLEOTIDE SEQUENCE</scope>
    <source>
        <strain evidence="3">NY0171</strain>
    </source>
</reference>
<gene>
    <name evidence="3" type="ORF">ADUPG1_002220</name>
</gene>
<dbReference type="Proteomes" id="UP001057375">
    <property type="component" value="Unassembled WGS sequence"/>
</dbReference>
<dbReference type="InterPro" id="IPR008979">
    <property type="entry name" value="Galactose-bd-like_sf"/>
</dbReference>
<name>A0ABQ5KJM0_9EUKA</name>
<dbReference type="InterPro" id="IPR045099">
    <property type="entry name" value="PITH1-like"/>
</dbReference>
<organism evidence="3 4">
    <name type="scientific">Aduncisulcus paluster</name>
    <dbReference type="NCBI Taxonomy" id="2918883"/>
    <lineage>
        <taxon>Eukaryota</taxon>
        <taxon>Metamonada</taxon>
        <taxon>Carpediemonas-like organisms</taxon>
        <taxon>Aduncisulcus</taxon>
    </lineage>
</organism>
<feature type="domain" description="PITH" evidence="2">
    <location>
        <begin position="1"/>
        <end position="163"/>
    </location>
</feature>
<evidence type="ECO:0000313" key="4">
    <source>
        <dbReference type="Proteomes" id="UP001057375"/>
    </source>
</evidence>
<keyword evidence="4" id="KW-1185">Reference proteome</keyword>
<dbReference type="PROSITE" id="PS51532">
    <property type="entry name" value="PITH"/>
    <property type="match status" value="1"/>
</dbReference>
<evidence type="ECO:0000259" key="2">
    <source>
        <dbReference type="PROSITE" id="PS51532"/>
    </source>
</evidence>
<accession>A0ABQ5KJM0</accession>
<dbReference type="SUPFAM" id="SSF49785">
    <property type="entry name" value="Galactose-binding domain-like"/>
    <property type="match status" value="1"/>
</dbReference>
<comment type="similarity">
    <text evidence="1">Belongs to the PITHD1 family.</text>
</comment>
<evidence type="ECO:0000256" key="1">
    <source>
        <dbReference type="ARBA" id="ARBA00025788"/>
    </source>
</evidence>
<dbReference type="InterPro" id="IPR037047">
    <property type="entry name" value="PITH_dom_sf"/>
</dbReference>